<dbReference type="InterPro" id="IPR003661">
    <property type="entry name" value="HisK_dim/P_dom"/>
</dbReference>
<comment type="caution">
    <text evidence="18">The sequence shown here is derived from an EMBL/GenBank/DDBJ whole genome shotgun (WGS) entry which is preliminary data.</text>
</comment>
<reference evidence="18" key="1">
    <citation type="journal article" date="2019" name="PLoS Negl. Trop. Dis.">
        <title>Revisiting the worldwide diversity of Leptospira species in the environment.</title>
        <authorList>
            <person name="Vincent A.T."/>
            <person name="Schiettekatte O."/>
            <person name="Bourhy P."/>
            <person name="Veyrier F.J."/>
            <person name="Picardeau M."/>
        </authorList>
    </citation>
    <scope>NUCLEOTIDE SEQUENCE [LARGE SCALE GENOMIC DNA]</scope>
    <source>
        <strain evidence="18">201800293</strain>
    </source>
</reference>
<evidence type="ECO:0000256" key="5">
    <source>
        <dbReference type="ARBA" id="ARBA00022741"/>
    </source>
</evidence>
<proteinExistence type="predicted"/>
<dbReference type="CDD" id="cd00130">
    <property type="entry name" value="PAS"/>
    <property type="match status" value="1"/>
</dbReference>
<evidence type="ECO:0000256" key="8">
    <source>
        <dbReference type="ARBA" id="ARBA00023012"/>
    </source>
</evidence>
<evidence type="ECO:0000259" key="17">
    <source>
        <dbReference type="PROSITE" id="PS50113"/>
    </source>
</evidence>
<evidence type="ECO:0000256" key="2">
    <source>
        <dbReference type="ARBA" id="ARBA00012438"/>
    </source>
</evidence>
<evidence type="ECO:0000313" key="19">
    <source>
        <dbReference type="Proteomes" id="UP000297239"/>
    </source>
</evidence>
<evidence type="ECO:0000259" key="15">
    <source>
        <dbReference type="PROSITE" id="PS50110"/>
    </source>
</evidence>
<comment type="catalytic activity">
    <reaction evidence="1">
        <text>ATP + protein L-histidine = ADP + protein N-phospho-L-histidine.</text>
        <dbReference type="EC" id="2.7.13.3"/>
    </reaction>
</comment>
<evidence type="ECO:0000256" key="11">
    <source>
        <dbReference type="PROSITE-ProRule" id="PRU00169"/>
    </source>
</evidence>
<feature type="domain" description="PAC" evidence="17">
    <location>
        <begin position="381"/>
        <end position="434"/>
    </location>
</feature>
<dbReference type="CDD" id="cd00082">
    <property type="entry name" value="HisKA"/>
    <property type="match status" value="1"/>
</dbReference>
<dbReference type="EMBL" id="RQFF01000030">
    <property type="protein sequence ID" value="TGK69934.1"/>
    <property type="molecule type" value="Genomic_DNA"/>
</dbReference>
<dbReference type="Gene3D" id="3.30.450.20">
    <property type="entry name" value="PAS domain"/>
    <property type="match status" value="1"/>
</dbReference>
<dbReference type="AlphaFoldDB" id="A0A6N4QBU1"/>
<dbReference type="PROSITE" id="PS50112">
    <property type="entry name" value="PAS"/>
    <property type="match status" value="1"/>
</dbReference>
<dbReference type="GO" id="GO:0005524">
    <property type="term" value="F:ATP binding"/>
    <property type="evidence" value="ECO:0007669"/>
    <property type="project" value="UniProtKB-KW"/>
</dbReference>
<keyword evidence="4" id="KW-0808">Transferase</keyword>
<evidence type="ECO:0000256" key="3">
    <source>
        <dbReference type="ARBA" id="ARBA00022553"/>
    </source>
</evidence>
<dbReference type="InterPro" id="IPR001789">
    <property type="entry name" value="Sig_transdc_resp-reg_receiver"/>
</dbReference>
<dbReference type="CDD" id="cd16922">
    <property type="entry name" value="HATPase_EvgS-ArcB-TorS-like"/>
    <property type="match status" value="1"/>
</dbReference>
<feature type="transmembrane region" description="Helical" evidence="13">
    <location>
        <begin position="220"/>
        <end position="239"/>
    </location>
</feature>
<evidence type="ECO:0000256" key="13">
    <source>
        <dbReference type="SAM" id="Phobius"/>
    </source>
</evidence>
<dbReference type="InterPro" id="IPR013656">
    <property type="entry name" value="PAS_4"/>
</dbReference>
<dbReference type="Pfam" id="PF08448">
    <property type="entry name" value="PAS_4"/>
    <property type="match status" value="1"/>
</dbReference>
<dbReference type="SUPFAM" id="SSF52172">
    <property type="entry name" value="CheY-like"/>
    <property type="match status" value="1"/>
</dbReference>
<dbReference type="EC" id="2.7.13.3" evidence="2"/>
<feature type="domain" description="Histidine kinase" evidence="14">
    <location>
        <begin position="452"/>
        <end position="668"/>
    </location>
</feature>
<dbReference type="PANTHER" id="PTHR45339:SF1">
    <property type="entry name" value="HYBRID SIGNAL TRANSDUCTION HISTIDINE KINASE J"/>
    <property type="match status" value="1"/>
</dbReference>
<keyword evidence="19" id="KW-1185">Reference proteome</keyword>
<dbReference type="SUPFAM" id="SSF47384">
    <property type="entry name" value="Homodimeric domain of signal transducing histidine kinase"/>
    <property type="match status" value="1"/>
</dbReference>
<gene>
    <name evidence="18" type="ORF">EHQ18_14270</name>
</gene>
<evidence type="ECO:0000256" key="1">
    <source>
        <dbReference type="ARBA" id="ARBA00000085"/>
    </source>
</evidence>
<keyword evidence="13" id="KW-1133">Transmembrane helix</keyword>
<dbReference type="InterPro" id="IPR035965">
    <property type="entry name" value="PAS-like_dom_sf"/>
</dbReference>
<dbReference type="Pfam" id="PF00072">
    <property type="entry name" value="Response_reg"/>
    <property type="match status" value="1"/>
</dbReference>
<dbReference type="InterPro" id="IPR003594">
    <property type="entry name" value="HATPase_dom"/>
</dbReference>
<evidence type="ECO:0000313" key="18">
    <source>
        <dbReference type="EMBL" id="TGK69934.1"/>
    </source>
</evidence>
<keyword evidence="3 11" id="KW-0597">Phosphoprotein</keyword>
<dbReference type="InterPro" id="IPR004358">
    <property type="entry name" value="Sig_transdc_His_kin-like_C"/>
</dbReference>
<dbReference type="SMART" id="SM00091">
    <property type="entry name" value="PAS"/>
    <property type="match status" value="1"/>
</dbReference>
<keyword evidence="5" id="KW-0547">Nucleotide-binding</keyword>
<dbReference type="Pfam" id="PF00512">
    <property type="entry name" value="HisKA"/>
    <property type="match status" value="1"/>
</dbReference>
<dbReference type="InterPro" id="IPR000014">
    <property type="entry name" value="PAS"/>
</dbReference>
<dbReference type="PROSITE" id="PS50113">
    <property type="entry name" value="PAC"/>
    <property type="match status" value="1"/>
</dbReference>
<feature type="coiled-coil region" evidence="12">
    <location>
        <begin position="284"/>
        <end position="311"/>
    </location>
</feature>
<keyword evidence="13" id="KW-0812">Transmembrane</keyword>
<feature type="domain" description="PAS" evidence="16">
    <location>
        <begin position="308"/>
        <end position="378"/>
    </location>
</feature>
<protein>
    <recommendedName>
        <fullName evidence="10">Sensory/regulatory protein RpfC</fullName>
        <ecNumber evidence="2">2.7.13.3</ecNumber>
    </recommendedName>
</protein>
<keyword evidence="7" id="KW-0067">ATP-binding</keyword>
<organism evidence="18 19">
    <name type="scientific">Leptospira kanakyensis</name>
    <dbReference type="NCBI Taxonomy" id="2484968"/>
    <lineage>
        <taxon>Bacteria</taxon>
        <taxon>Pseudomonadati</taxon>
        <taxon>Spirochaetota</taxon>
        <taxon>Spirochaetia</taxon>
        <taxon>Leptospirales</taxon>
        <taxon>Leptospiraceae</taxon>
        <taxon>Leptospira</taxon>
    </lineage>
</organism>
<dbReference type="SUPFAM" id="SSF55874">
    <property type="entry name" value="ATPase domain of HSP90 chaperone/DNA topoisomerase II/histidine kinase"/>
    <property type="match status" value="1"/>
</dbReference>
<name>A0A6N4QBU1_9LEPT</name>
<feature type="domain" description="Response regulatory" evidence="15">
    <location>
        <begin position="696"/>
        <end position="814"/>
    </location>
</feature>
<evidence type="ECO:0000256" key="12">
    <source>
        <dbReference type="SAM" id="Coils"/>
    </source>
</evidence>
<evidence type="ECO:0000256" key="4">
    <source>
        <dbReference type="ARBA" id="ARBA00022679"/>
    </source>
</evidence>
<dbReference type="PRINTS" id="PR00344">
    <property type="entry name" value="BCTRLSENSOR"/>
</dbReference>
<keyword evidence="13" id="KW-0472">Membrane</keyword>
<dbReference type="Gene3D" id="1.10.287.130">
    <property type="match status" value="1"/>
</dbReference>
<dbReference type="Gene3D" id="3.30.565.10">
    <property type="entry name" value="Histidine kinase-like ATPase, C-terminal domain"/>
    <property type="match status" value="1"/>
</dbReference>
<dbReference type="Gene3D" id="3.40.50.2300">
    <property type="match status" value="1"/>
</dbReference>
<dbReference type="PANTHER" id="PTHR45339">
    <property type="entry name" value="HYBRID SIGNAL TRANSDUCTION HISTIDINE KINASE J"/>
    <property type="match status" value="1"/>
</dbReference>
<comment type="subunit">
    <text evidence="9">At low DSF concentrations, interacts with RpfF.</text>
</comment>
<dbReference type="FunFam" id="1.10.287.130:FF:000002">
    <property type="entry name" value="Two-component osmosensing histidine kinase"/>
    <property type="match status" value="1"/>
</dbReference>
<dbReference type="InterPro" id="IPR036890">
    <property type="entry name" value="HATPase_C_sf"/>
</dbReference>
<dbReference type="SMART" id="SM00448">
    <property type="entry name" value="REC"/>
    <property type="match status" value="1"/>
</dbReference>
<evidence type="ECO:0000259" key="14">
    <source>
        <dbReference type="PROSITE" id="PS50109"/>
    </source>
</evidence>
<dbReference type="PROSITE" id="PS50110">
    <property type="entry name" value="RESPONSE_REGULATORY"/>
    <property type="match status" value="1"/>
</dbReference>
<evidence type="ECO:0000256" key="6">
    <source>
        <dbReference type="ARBA" id="ARBA00022777"/>
    </source>
</evidence>
<evidence type="ECO:0000259" key="16">
    <source>
        <dbReference type="PROSITE" id="PS50112"/>
    </source>
</evidence>
<feature type="transmembrane region" description="Helical" evidence="13">
    <location>
        <begin position="12"/>
        <end position="33"/>
    </location>
</feature>
<dbReference type="RefSeq" id="WP_135635458.1">
    <property type="nucleotide sequence ID" value="NZ_RQFE01000024.1"/>
</dbReference>
<dbReference type="InterPro" id="IPR036097">
    <property type="entry name" value="HisK_dim/P_sf"/>
</dbReference>
<keyword evidence="6" id="KW-0418">Kinase</keyword>
<dbReference type="SMART" id="SM00387">
    <property type="entry name" value="HATPase_c"/>
    <property type="match status" value="1"/>
</dbReference>
<dbReference type="GO" id="GO:0000155">
    <property type="term" value="F:phosphorelay sensor kinase activity"/>
    <property type="evidence" value="ECO:0007669"/>
    <property type="project" value="InterPro"/>
</dbReference>
<accession>A0A6N4QBU1</accession>
<dbReference type="InterPro" id="IPR000700">
    <property type="entry name" value="PAS-assoc_C"/>
</dbReference>
<sequence length="832" mass="94617">MPERIWSKRGKLFPYLLLNIILFIFVAVAFLFYTASERNIDEAEENRYHSLQIANELRQSSDQLTNLVRLYVIQREAKYKTYFQMILDIRNGKRPRPKDYSYAYWDLVIANKLPPPSEEGETVSIYDSMRKANFHESDFILLSESKLKSDELTKIEFAAMSIAERDMKKGSIANPKAITLLYDDNYLRAKAEIMKPINDLYNQLNDRTTKAIEDAKATVFLLRTVLIITGIFFAISLFLTHRSLTSIIGGSVDEAFRKISLLGDGNFYEDLHPFDHRNSILGRLNITQKRLQELYEEGESAKQRLTNSESRLREILDNVSACIYLKDKDGRYIFANREVCNLFGKPLEEILNQTDEKFLDKETAKVLIANDKSVLIDGITIQKEETIENLLDGKVTSYLTVKIPLRNQNGEIYALCGISTDISITKEIQKELERAKDSAEIANKAKSEFLASMSHEIRTPLNGVIGLTQILFKTNLDEEQKSLVTSIASAGKSLLIILNDILDFSKIEVGKMKIEKLNFDIHHLVSEVYDLLSIESKWKPIDLKLDIDPNVPKFIYSDPGRIRQIIFNLLGNAIKFTEKGSVTLRVKRETDKIRIEVEDTGIGIAKDKIESIFHKFSQADASTSRKYGGTGLGLSISERLVSLLGGTIGVSSELNKGSLFWCLLPIENEDSTNIEKISNDNTTKPSLFESTFTNQNFLIVEDNILNQKVMGGLLRKFNIKFDVAENGLEAVKLFQQNKYDLILMDCEMPVMDGFEATEKIRELEKNKSEKTIIIAVTAHVLTEHKEKCFAVGMDGFIGKPFYIESLFQTFQKISVTKDPAPLNETPSSHHRI</sequence>
<keyword evidence="12" id="KW-0175">Coiled coil</keyword>
<dbReference type="Pfam" id="PF02518">
    <property type="entry name" value="HATPase_c"/>
    <property type="match status" value="1"/>
</dbReference>
<dbReference type="NCBIfam" id="TIGR00229">
    <property type="entry name" value="sensory_box"/>
    <property type="match status" value="1"/>
</dbReference>
<dbReference type="PROSITE" id="PS50109">
    <property type="entry name" value="HIS_KIN"/>
    <property type="match status" value="1"/>
</dbReference>
<dbReference type="SUPFAM" id="SSF55785">
    <property type="entry name" value="PYP-like sensor domain (PAS domain)"/>
    <property type="match status" value="1"/>
</dbReference>
<dbReference type="SMART" id="SM00388">
    <property type="entry name" value="HisKA"/>
    <property type="match status" value="1"/>
</dbReference>
<feature type="modified residue" description="4-aspartylphosphate" evidence="11">
    <location>
        <position position="745"/>
    </location>
</feature>
<dbReference type="Proteomes" id="UP000297239">
    <property type="component" value="Unassembled WGS sequence"/>
</dbReference>
<dbReference type="OrthoDB" id="6192248at2"/>
<dbReference type="FunFam" id="3.30.565.10:FF:000010">
    <property type="entry name" value="Sensor histidine kinase RcsC"/>
    <property type="match status" value="1"/>
</dbReference>
<keyword evidence="8" id="KW-0902">Two-component regulatory system</keyword>
<evidence type="ECO:0000256" key="10">
    <source>
        <dbReference type="ARBA" id="ARBA00068150"/>
    </source>
</evidence>
<evidence type="ECO:0000256" key="7">
    <source>
        <dbReference type="ARBA" id="ARBA00022840"/>
    </source>
</evidence>
<evidence type="ECO:0000256" key="9">
    <source>
        <dbReference type="ARBA" id="ARBA00064003"/>
    </source>
</evidence>
<dbReference type="CDD" id="cd17546">
    <property type="entry name" value="REC_hyHK_CKI1_RcsC-like"/>
    <property type="match status" value="1"/>
</dbReference>
<dbReference type="InterPro" id="IPR011006">
    <property type="entry name" value="CheY-like_superfamily"/>
</dbReference>
<dbReference type="InterPro" id="IPR005467">
    <property type="entry name" value="His_kinase_dom"/>
</dbReference>